<dbReference type="Pfam" id="PF00005">
    <property type="entry name" value="ABC_tran"/>
    <property type="match status" value="1"/>
</dbReference>
<dbReference type="CDD" id="cd03255">
    <property type="entry name" value="ABC_MJ0796_LolCDE_FtsE"/>
    <property type="match status" value="1"/>
</dbReference>
<proteinExistence type="inferred from homology"/>
<gene>
    <name evidence="6" type="ORF">B1757_10285</name>
</gene>
<dbReference type="InterPro" id="IPR017911">
    <property type="entry name" value="MacB-like_ATP-bd"/>
</dbReference>
<dbReference type="FunCoup" id="A0A2I1DKA2">
    <property type="interactions" value="112"/>
</dbReference>
<dbReference type="PANTHER" id="PTHR24220">
    <property type="entry name" value="IMPORT ATP-BINDING PROTEIN"/>
    <property type="match status" value="1"/>
</dbReference>
<dbReference type="PROSITE" id="PS00211">
    <property type="entry name" value="ABC_TRANSPORTER_1"/>
    <property type="match status" value="1"/>
</dbReference>
<keyword evidence="2" id="KW-0547">Nucleotide-binding</keyword>
<dbReference type="PROSITE" id="PS50893">
    <property type="entry name" value="ABC_TRANSPORTER_2"/>
    <property type="match status" value="1"/>
</dbReference>
<dbReference type="InParanoid" id="A0A2I1DKA2"/>
<keyword evidence="7" id="KW-1185">Reference proteome</keyword>
<dbReference type="SUPFAM" id="SSF52540">
    <property type="entry name" value="P-loop containing nucleoside triphosphate hydrolases"/>
    <property type="match status" value="1"/>
</dbReference>
<dbReference type="InterPro" id="IPR027417">
    <property type="entry name" value="P-loop_NTPase"/>
</dbReference>
<name>A0A2I1DKA2_9PROT</name>
<comment type="caution">
    <text evidence="6">The sequence shown here is derived from an EMBL/GenBank/DDBJ whole genome shotgun (WGS) entry which is preliminary data.</text>
</comment>
<dbReference type="InterPro" id="IPR015854">
    <property type="entry name" value="ABC_transpr_LolD-like"/>
</dbReference>
<dbReference type="RefSeq" id="WP_101538238.1">
    <property type="nucleotide sequence ID" value="NZ_MXAV01000038.1"/>
</dbReference>
<dbReference type="OrthoDB" id="9766351at2"/>
<keyword evidence="3 6" id="KW-0067">ATP-binding</keyword>
<dbReference type="EMBL" id="MXAV01000038">
    <property type="protein sequence ID" value="PKY10309.1"/>
    <property type="molecule type" value="Genomic_DNA"/>
</dbReference>
<dbReference type="SMART" id="SM00382">
    <property type="entry name" value="AAA"/>
    <property type="match status" value="1"/>
</dbReference>
<evidence type="ECO:0000259" key="5">
    <source>
        <dbReference type="PROSITE" id="PS50893"/>
    </source>
</evidence>
<evidence type="ECO:0000313" key="7">
    <source>
        <dbReference type="Proteomes" id="UP000234329"/>
    </source>
</evidence>
<dbReference type="GO" id="GO:0022857">
    <property type="term" value="F:transmembrane transporter activity"/>
    <property type="evidence" value="ECO:0007669"/>
    <property type="project" value="UniProtKB-ARBA"/>
</dbReference>
<evidence type="ECO:0000313" key="6">
    <source>
        <dbReference type="EMBL" id="PKY10309.1"/>
    </source>
</evidence>
<dbReference type="InterPro" id="IPR017871">
    <property type="entry name" value="ABC_transporter-like_CS"/>
</dbReference>
<evidence type="ECO:0000256" key="1">
    <source>
        <dbReference type="ARBA" id="ARBA00022448"/>
    </source>
</evidence>
<keyword evidence="1" id="KW-0813">Transport</keyword>
<dbReference type="GO" id="GO:0016887">
    <property type="term" value="F:ATP hydrolysis activity"/>
    <property type="evidence" value="ECO:0007669"/>
    <property type="project" value="InterPro"/>
</dbReference>
<dbReference type="GO" id="GO:0098796">
    <property type="term" value="C:membrane protein complex"/>
    <property type="evidence" value="ECO:0007669"/>
    <property type="project" value="UniProtKB-ARBA"/>
</dbReference>
<dbReference type="GO" id="GO:0005886">
    <property type="term" value="C:plasma membrane"/>
    <property type="evidence" value="ECO:0007669"/>
    <property type="project" value="TreeGrafter"/>
</dbReference>
<dbReference type="GO" id="GO:0005524">
    <property type="term" value="F:ATP binding"/>
    <property type="evidence" value="ECO:0007669"/>
    <property type="project" value="UniProtKB-KW"/>
</dbReference>
<dbReference type="InterPro" id="IPR003593">
    <property type="entry name" value="AAA+_ATPase"/>
</dbReference>
<sequence length="266" mass="28791">MSQHATLSPSPGHAVLATHDLRKVFRTESVETIALAGINLSIDPGEYVAVTGPSGCGKTTLMSILGLLDDPSSGTYLLSGTSVAGLSESARAKLRNQHIGFVFQSFNLIDDLSVLANVELPLLYRGGVRPAERRERAEAMLDAVGISHRRQHYPSQLSGGQQQRVAIARALATEPAILLADEPTGNLDSKAGEAVMQLLEDLNIRLGSTILMVTHDLHYANRAKRIVRLADGQVVDEHFAADGHVLELKETELSKGFEVQWNDNVR</sequence>
<evidence type="ECO:0000256" key="2">
    <source>
        <dbReference type="ARBA" id="ARBA00022741"/>
    </source>
</evidence>
<dbReference type="AlphaFoldDB" id="A0A2I1DKA2"/>
<evidence type="ECO:0000256" key="3">
    <source>
        <dbReference type="ARBA" id="ARBA00022840"/>
    </source>
</evidence>
<dbReference type="FunFam" id="3.40.50.300:FF:000032">
    <property type="entry name" value="Export ABC transporter ATP-binding protein"/>
    <property type="match status" value="1"/>
</dbReference>
<dbReference type="PANTHER" id="PTHR24220:SF648">
    <property type="entry name" value="ABC TRANSPORTER ATP-BINDING PROTEIN YTRE"/>
    <property type="match status" value="1"/>
</dbReference>
<dbReference type="Gene3D" id="3.40.50.300">
    <property type="entry name" value="P-loop containing nucleotide triphosphate hydrolases"/>
    <property type="match status" value="1"/>
</dbReference>
<evidence type="ECO:0000256" key="4">
    <source>
        <dbReference type="ARBA" id="ARBA00038388"/>
    </source>
</evidence>
<reference evidence="6 7" key="1">
    <citation type="submission" date="2017-03" db="EMBL/GenBank/DDBJ databases">
        <title>Draft genime sequence of the acidophilic sulfur-oxidizing bacterium Acidithiobacillus sp. SH, isolated from seawater.</title>
        <authorList>
            <person name="Sharmin S."/>
            <person name="Tokuhisa M."/>
            <person name="Kanao T."/>
            <person name="Kamimura K."/>
        </authorList>
    </citation>
    <scope>NUCLEOTIDE SEQUENCE [LARGE SCALE GENOMIC DNA]</scope>
    <source>
        <strain evidence="6 7">SH</strain>
    </source>
</reference>
<feature type="domain" description="ABC transporter" evidence="5">
    <location>
        <begin position="16"/>
        <end position="256"/>
    </location>
</feature>
<accession>A0A2I1DKA2</accession>
<protein>
    <submittedName>
        <fullName evidence="6">ABC transporter ATP-binding protein</fullName>
    </submittedName>
</protein>
<dbReference type="Proteomes" id="UP000234329">
    <property type="component" value="Unassembled WGS sequence"/>
</dbReference>
<comment type="similarity">
    <text evidence="4">Belongs to the ABC transporter superfamily. Macrolide exporter (TC 3.A.1.122) family.</text>
</comment>
<organism evidence="6 7">
    <name type="scientific">Acidithiobacillus marinus</name>
    <dbReference type="NCBI Taxonomy" id="187490"/>
    <lineage>
        <taxon>Bacteria</taxon>
        <taxon>Pseudomonadati</taxon>
        <taxon>Pseudomonadota</taxon>
        <taxon>Acidithiobacillia</taxon>
        <taxon>Acidithiobacillales</taxon>
        <taxon>Acidithiobacillaceae</taxon>
        <taxon>Acidithiobacillus</taxon>
    </lineage>
</organism>
<dbReference type="InterPro" id="IPR003439">
    <property type="entry name" value="ABC_transporter-like_ATP-bd"/>
</dbReference>